<comment type="subunit">
    <text evidence="2">The complex is composed of two ATP-binding proteins (UgpC), two transmembrane proteins (UgpA and UgpE) and a solute-binding protein (UgpB).</text>
</comment>
<keyword evidence="3 10" id="KW-0813">Transport</keyword>
<comment type="subcellular location">
    <subcellularLocation>
        <location evidence="1">Cell inner membrane</location>
        <topology evidence="1">Multi-pass membrane protein</topology>
    </subcellularLocation>
    <subcellularLocation>
        <location evidence="10">Cell membrane</location>
        <topology evidence="10">Multi-pass membrane protein</topology>
    </subcellularLocation>
</comment>
<feature type="transmembrane region" description="Helical" evidence="10">
    <location>
        <begin position="267"/>
        <end position="287"/>
    </location>
</feature>
<evidence type="ECO:0000256" key="6">
    <source>
        <dbReference type="ARBA" id="ARBA00022692"/>
    </source>
</evidence>
<evidence type="ECO:0000256" key="8">
    <source>
        <dbReference type="ARBA" id="ARBA00023136"/>
    </source>
</evidence>
<comment type="caution">
    <text evidence="12">The sequence shown here is derived from an EMBL/GenBank/DDBJ whole genome shotgun (WGS) entry which is preliminary data.</text>
</comment>
<keyword evidence="4" id="KW-1003">Cell membrane</keyword>
<evidence type="ECO:0000259" key="11">
    <source>
        <dbReference type="PROSITE" id="PS50928"/>
    </source>
</evidence>
<evidence type="ECO:0000256" key="5">
    <source>
        <dbReference type="ARBA" id="ARBA00022519"/>
    </source>
</evidence>
<keyword evidence="8 10" id="KW-0472">Membrane</keyword>
<dbReference type="EMBL" id="JBHSMP010000020">
    <property type="protein sequence ID" value="MFC5430523.1"/>
    <property type="molecule type" value="Genomic_DNA"/>
</dbReference>
<comment type="similarity">
    <text evidence="10">Belongs to the binding-protein-dependent transport system permease family.</text>
</comment>
<dbReference type="PANTHER" id="PTHR43227:SF9">
    <property type="entry name" value="SN-GLYCEROL-3-PHOSPHATE TRANSPORT SYSTEM PERMEASE PROTEIN UGPA"/>
    <property type="match status" value="1"/>
</dbReference>
<gene>
    <name evidence="12" type="ORF">ACFPTO_17200</name>
</gene>
<protein>
    <recommendedName>
        <fullName evidence="9">sn-glycerol-3-phosphate transport system permease protein UgpA</fullName>
    </recommendedName>
</protein>
<dbReference type="Pfam" id="PF00528">
    <property type="entry name" value="BPD_transp_1"/>
    <property type="match status" value="1"/>
</dbReference>
<keyword evidence="13" id="KW-1185">Reference proteome</keyword>
<proteinExistence type="inferred from homology"/>
<evidence type="ECO:0000256" key="7">
    <source>
        <dbReference type="ARBA" id="ARBA00022989"/>
    </source>
</evidence>
<name>A0ABW0JBN7_9BURK</name>
<feature type="transmembrane region" description="Helical" evidence="10">
    <location>
        <begin position="154"/>
        <end position="180"/>
    </location>
</feature>
<evidence type="ECO:0000256" key="2">
    <source>
        <dbReference type="ARBA" id="ARBA00011557"/>
    </source>
</evidence>
<evidence type="ECO:0000256" key="9">
    <source>
        <dbReference type="ARBA" id="ARBA00040780"/>
    </source>
</evidence>
<dbReference type="CDD" id="cd06261">
    <property type="entry name" value="TM_PBP2"/>
    <property type="match status" value="1"/>
</dbReference>
<accession>A0ABW0JBN7</accession>
<dbReference type="Gene3D" id="1.10.3720.10">
    <property type="entry name" value="MetI-like"/>
    <property type="match status" value="1"/>
</dbReference>
<evidence type="ECO:0000313" key="12">
    <source>
        <dbReference type="EMBL" id="MFC5430523.1"/>
    </source>
</evidence>
<dbReference type="Proteomes" id="UP001596103">
    <property type="component" value="Unassembled WGS sequence"/>
</dbReference>
<feature type="transmembrane region" description="Helical" evidence="10">
    <location>
        <begin position="210"/>
        <end position="233"/>
    </location>
</feature>
<evidence type="ECO:0000256" key="4">
    <source>
        <dbReference type="ARBA" id="ARBA00022475"/>
    </source>
</evidence>
<evidence type="ECO:0000256" key="1">
    <source>
        <dbReference type="ARBA" id="ARBA00004429"/>
    </source>
</evidence>
<sequence>MKQHALFEGWRLPLLIALPQLLLICLFFYWPALKAIAWSVHLVRPFGNGEVFVGLDNYARIVTDWAFWESIRSTALFAVLAVSMSIGISLGLAGLSEYLLGGSAIYRNLMMWPYAVAGAVVGIILKFVMNPVIGPMSVINEIWPGAWLPNQHPWQALLFVATAFAWMQMPFCFVILTAALRAIPDDYLAAAAMDGAGPTRRFIDIQVPMIAPQIVFVFVICTLDSLTHSFGLIDSLTRGGPAGATNILPYKIYADGFLGLDLSGSSALSVILMVIIVAVTIVQSMLANRQKTWGRRA</sequence>
<dbReference type="InterPro" id="IPR035906">
    <property type="entry name" value="MetI-like_sf"/>
</dbReference>
<dbReference type="SUPFAM" id="SSF161098">
    <property type="entry name" value="MetI-like"/>
    <property type="match status" value="1"/>
</dbReference>
<dbReference type="RefSeq" id="WP_377713042.1">
    <property type="nucleotide sequence ID" value="NZ_JBHSMP010000020.1"/>
</dbReference>
<reference evidence="13" key="1">
    <citation type="journal article" date="2019" name="Int. J. Syst. Evol. Microbiol.">
        <title>The Global Catalogue of Microorganisms (GCM) 10K type strain sequencing project: providing services to taxonomists for standard genome sequencing and annotation.</title>
        <authorList>
            <consortium name="The Broad Institute Genomics Platform"/>
            <consortium name="The Broad Institute Genome Sequencing Center for Infectious Disease"/>
            <person name="Wu L."/>
            <person name="Ma J."/>
        </authorList>
    </citation>
    <scope>NUCLEOTIDE SEQUENCE [LARGE SCALE GENOMIC DNA]</scope>
    <source>
        <strain evidence="13">CCUG 56042</strain>
    </source>
</reference>
<keyword evidence="6 10" id="KW-0812">Transmembrane</keyword>
<feature type="domain" description="ABC transmembrane type-1" evidence="11">
    <location>
        <begin position="71"/>
        <end position="283"/>
    </location>
</feature>
<keyword evidence="7 10" id="KW-1133">Transmembrane helix</keyword>
<feature type="transmembrane region" description="Helical" evidence="10">
    <location>
        <begin position="112"/>
        <end position="134"/>
    </location>
</feature>
<evidence type="ECO:0000256" key="3">
    <source>
        <dbReference type="ARBA" id="ARBA00022448"/>
    </source>
</evidence>
<keyword evidence="5" id="KW-0997">Cell inner membrane</keyword>
<dbReference type="InterPro" id="IPR000515">
    <property type="entry name" value="MetI-like"/>
</dbReference>
<dbReference type="PANTHER" id="PTHR43227">
    <property type="entry name" value="BLL4140 PROTEIN"/>
    <property type="match status" value="1"/>
</dbReference>
<feature type="transmembrane region" description="Helical" evidence="10">
    <location>
        <begin position="75"/>
        <end position="100"/>
    </location>
</feature>
<evidence type="ECO:0000313" key="13">
    <source>
        <dbReference type="Proteomes" id="UP001596103"/>
    </source>
</evidence>
<evidence type="ECO:0000256" key="10">
    <source>
        <dbReference type="RuleBase" id="RU363032"/>
    </source>
</evidence>
<dbReference type="InterPro" id="IPR050809">
    <property type="entry name" value="UgpAE/MalFG_permease"/>
</dbReference>
<organism evidence="12 13">
    <name type="scientific">Paraburkholderia denitrificans</name>
    <dbReference type="NCBI Taxonomy" id="694025"/>
    <lineage>
        <taxon>Bacteria</taxon>
        <taxon>Pseudomonadati</taxon>
        <taxon>Pseudomonadota</taxon>
        <taxon>Betaproteobacteria</taxon>
        <taxon>Burkholderiales</taxon>
        <taxon>Burkholderiaceae</taxon>
        <taxon>Paraburkholderia</taxon>
    </lineage>
</organism>
<feature type="transmembrane region" description="Helical" evidence="10">
    <location>
        <begin position="12"/>
        <end position="32"/>
    </location>
</feature>
<dbReference type="PROSITE" id="PS50928">
    <property type="entry name" value="ABC_TM1"/>
    <property type="match status" value="1"/>
</dbReference>